<dbReference type="InterPro" id="IPR007174">
    <property type="entry name" value="Las1"/>
</dbReference>
<evidence type="ECO:0000313" key="2">
    <source>
        <dbReference type="Proteomes" id="UP001210925"/>
    </source>
</evidence>
<name>A0AAD5YBF5_9FUNG</name>
<dbReference type="GO" id="GO:0004519">
    <property type="term" value="F:endonuclease activity"/>
    <property type="evidence" value="ECO:0007669"/>
    <property type="project" value="InterPro"/>
</dbReference>
<protein>
    <submittedName>
        <fullName evidence="1">Ribosomal biogenesis protein las1l</fullName>
    </submittedName>
</protein>
<evidence type="ECO:0000313" key="1">
    <source>
        <dbReference type="EMBL" id="KAJ3262557.1"/>
    </source>
</evidence>
<dbReference type="GO" id="GO:0000470">
    <property type="term" value="P:maturation of LSU-rRNA"/>
    <property type="evidence" value="ECO:0007669"/>
    <property type="project" value="TreeGrafter"/>
</dbReference>
<dbReference type="PANTHER" id="PTHR15002:SF0">
    <property type="entry name" value="RIBOSOMAL BIOGENESIS PROTEIN LAS1L"/>
    <property type="match status" value="1"/>
</dbReference>
<accession>A0AAD5YBF5</accession>
<sequence length="331" mass="37681">MRFTPWIDIEEWKETFEYLYSPDTNKQKLGVNRVKAWASRGKLPHSIESTSLFVEIGMQDQPSRYSTCSSREISLLISMAIIRFVNGLIDSLQRGYFANSQTNIAEQIGLPLWFVELRHSATHDKLPSLEYLRRGRIQALQWLRENYWEKELAAPEVAKQKISNIVESYLSDGTGLNSIVFIDSHVSILISIITEKINDQNGNTLCELVAYCESHKNSLAKPAVPSDLIEVEVSPDTLECELQELKDRIQKKEAVISIDQDDVNWGVVEWKSCPIGALDANGVPDLSLDERFDDMVWLNEQGFLSIPVLHYQPQVPVAQPVEQESIKFSLL</sequence>
<reference evidence="1" key="1">
    <citation type="submission" date="2020-05" db="EMBL/GenBank/DDBJ databases">
        <title>Phylogenomic resolution of chytrid fungi.</title>
        <authorList>
            <person name="Stajich J.E."/>
            <person name="Amses K."/>
            <person name="Simmons R."/>
            <person name="Seto K."/>
            <person name="Myers J."/>
            <person name="Bonds A."/>
            <person name="Quandt C.A."/>
            <person name="Barry K."/>
            <person name="Liu P."/>
            <person name="Grigoriev I."/>
            <person name="Longcore J.E."/>
            <person name="James T.Y."/>
        </authorList>
    </citation>
    <scope>NUCLEOTIDE SEQUENCE</scope>
    <source>
        <strain evidence="1">PLAUS21</strain>
    </source>
</reference>
<dbReference type="EMBL" id="JADGKB010000001">
    <property type="protein sequence ID" value="KAJ3262557.1"/>
    <property type="molecule type" value="Genomic_DNA"/>
</dbReference>
<keyword evidence="2" id="KW-1185">Reference proteome</keyword>
<proteinExistence type="predicted"/>
<comment type="caution">
    <text evidence="1">The sequence shown here is derived from an EMBL/GenBank/DDBJ whole genome shotgun (WGS) entry which is preliminary data.</text>
</comment>
<dbReference type="GO" id="GO:0000460">
    <property type="term" value="P:maturation of 5.8S rRNA"/>
    <property type="evidence" value="ECO:0007669"/>
    <property type="project" value="TreeGrafter"/>
</dbReference>
<dbReference type="Proteomes" id="UP001210925">
    <property type="component" value="Unassembled WGS sequence"/>
</dbReference>
<dbReference type="AlphaFoldDB" id="A0AAD5YBF5"/>
<gene>
    <name evidence="1" type="primary">LAS1L</name>
    <name evidence="1" type="ORF">HK103_000086</name>
</gene>
<dbReference type="GO" id="GO:0030687">
    <property type="term" value="C:preribosome, large subunit precursor"/>
    <property type="evidence" value="ECO:0007669"/>
    <property type="project" value="TreeGrafter"/>
</dbReference>
<dbReference type="PANTHER" id="PTHR15002">
    <property type="entry name" value="RIBOSOMAL BIOGENESIS PROTEIN LAS1L"/>
    <property type="match status" value="1"/>
</dbReference>
<organism evidence="1 2">
    <name type="scientific">Boothiomyces macroporosus</name>
    <dbReference type="NCBI Taxonomy" id="261099"/>
    <lineage>
        <taxon>Eukaryota</taxon>
        <taxon>Fungi</taxon>
        <taxon>Fungi incertae sedis</taxon>
        <taxon>Chytridiomycota</taxon>
        <taxon>Chytridiomycota incertae sedis</taxon>
        <taxon>Chytridiomycetes</taxon>
        <taxon>Rhizophydiales</taxon>
        <taxon>Terramycetaceae</taxon>
        <taxon>Boothiomyces</taxon>
    </lineage>
</organism>
<dbReference type="GO" id="GO:0090730">
    <property type="term" value="C:Las1 complex"/>
    <property type="evidence" value="ECO:0007669"/>
    <property type="project" value="InterPro"/>
</dbReference>
<dbReference type="Pfam" id="PF04031">
    <property type="entry name" value="Las1"/>
    <property type="match status" value="1"/>
</dbReference>